<gene>
    <name evidence="2" type="ORF">DL238_09645</name>
</gene>
<feature type="domain" description="EAL" evidence="1">
    <location>
        <begin position="179"/>
        <end position="428"/>
    </location>
</feature>
<name>A0A395LVQ2_9SPHN</name>
<dbReference type="InterPro" id="IPR001633">
    <property type="entry name" value="EAL_dom"/>
</dbReference>
<dbReference type="Pfam" id="PF00990">
    <property type="entry name" value="GGDEF"/>
    <property type="match status" value="1"/>
</dbReference>
<evidence type="ECO:0000313" key="2">
    <source>
        <dbReference type="EMBL" id="RDS78640.1"/>
    </source>
</evidence>
<sequence>MHASGDHDLLTGLASAAQARATLGEWLGREKTRVHALLLVLGRFDSVNLAHGAVAGDFALTEVARRISHFAEDEFEGGQWFAARLDGGKFLLATREPASRERWQFLAEALADGIAQPLAGTAIGIPQLWPHIALIRALSGDDPASVLGRLGDAQVGLKGEPGRRIVWIDRDEAPAGLDGAQVEAELRRALDQNAVSLHFQPQFRLSDDALIGAEALVRWEQPLLGSVGGEALLRIAARADLTTQLTRRVMGASLKAVLAWPTGLKCSINITAADLAVARFPREMLDMVGDLGVDPARVTLEITEQALLGDLDLAARSLGRLRDAGMSIALDDFGAGFCNFGYLKYLPLDILKLDRLMLDGVRENARDRAVLRGVVAMARALDLQVLAEGVEHEAQRQIALEEGCTAYQGFLRAKPMAQAEFLDLARKG</sequence>
<dbReference type="CDD" id="cd01948">
    <property type="entry name" value="EAL"/>
    <property type="match status" value="1"/>
</dbReference>
<dbReference type="InterPro" id="IPR043128">
    <property type="entry name" value="Rev_trsase/Diguanyl_cyclase"/>
</dbReference>
<keyword evidence="3" id="KW-1185">Reference proteome</keyword>
<dbReference type="InterPro" id="IPR050706">
    <property type="entry name" value="Cyclic-di-GMP_PDE-like"/>
</dbReference>
<dbReference type="InterPro" id="IPR000160">
    <property type="entry name" value="GGDEF_dom"/>
</dbReference>
<dbReference type="SUPFAM" id="SSF55073">
    <property type="entry name" value="Nucleotide cyclase"/>
    <property type="match status" value="1"/>
</dbReference>
<dbReference type="PANTHER" id="PTHR33121:SF79">
    <property type="entry name" value="CYCLIC DI-GMP PHOSPHODIESTERASE PDED-RELATED"/>
    <property type="match status" value="1"/>
</dbReference>
<dbReference type="Pfam" id="PF00563">
    <property type="entry name" value="EAL"/>
    <property type="match status" value="1"/>
</dbReference>
<dbReference type="AlphaFoldDB" id="A0A395LVQ2"/>
<dbReference type="PROSITE" id="PS50883">
    <property type="entry name" value="EAL"/>
    <property type="match status" value="1"/>
</dbReference>
<dbReference type="PANTHER" id="PTHR33121">
    <property type="entry name" value="CYCLIC DI-GMP PHOSPHODIESTERASE PDEF"/>
    <property type="match status" value="1"/>
</dbReference>
<dbReference type="GO" id="GO:0071111">
    <property type="term" value="F:cyclic-guanylate-specific phosphodiesterase activity"/>
    <property type="evidence" value="ECO:0007669"/>
    <property type="project" value="InterPro"/>
</dbReference>
<organism evidence="2 3">
    <name type="scientific">Alteriqipengyuania lutimaris</name>
    <dbReference type="NCBI Taxonomy" id="1538146"/>
    <lineage>
        <taxon>Bacteria</taxon>
        <taxon>Pseudomonadati</taxon>
        <taxon>Pseudomonadota</taxon>
        <taxon>Alphaproteobacteria</taxon>
        <taxon>Sphingomonadales</taxon>
        <taxon>Erythrobacteraceae</taxon>
        <taxon>Alteriqipengyuania</taxon>
    </lineage>
</organism>
<dbReference type="SMART" id="SM00267">
    <property type="entry name" value="GGDEF"/>
    <property type="match status" value="1"/>
</dbReference>
<evidence type="ECO:0000259" key="1">
    <source>
        <dbReference type="PROSITE" id="PS50883"/>
    </source>
</evidence>
<dbReference type="OrthoDB" id="9814202at2"/>
<reference evidence="2 3" key="1">
    <citation type="submission" date="2018-07" db="EMBL/GenBank/DDBJ databases">
        <title>Erythrobacter nanhaiensis sp. nov., a novel member of the genus Erythrobacter isolated from the South China Sea.</title>
        <authorList>
            <person name="Chen X."/>
            <person name="Liu J."/>
        </authorList>
    </citation>
    <scope>NUCLEOTIDE SEQUENCE [LARGE SCALE GENOMIC DNA]</scope>
    <source>
        <strain evidence="2 3">S-5</strain>
    </source>
</reference>
<dbReference type="InterPro" id="IPR029787">
    <property type="entry name" value="Nucleotide_cyclase"/>
</dbReference>
<accession>A0A395LVQ2</accession>
<protein>
    <submittedName>
        <fullName evidence="2">Phosphodiesterase</fullName>
    </submittedName>
</protein>
<dbReference type="SUPFAM" id="SSF141868">
    <property type="entry name" value="EAL domain-like"/>
    <property type="match status" value="1"/>
</dbReference>
<dbReference type="Proteomes" id="UP000254101">
    <property type="component" value="Unassembled WGS sequence"/>
</dbReference>
<dbReference type="Gene3D" id="3.30.70.270">
    <property type="match status" value="1"/>
</dbReference>
<comment type="caution">
    <text evidence="2">The sequence shown here is derived from an EMBL/GenBank/DDBJ whole genome shotgun (WGS) entry which is preliminary data.</text>
</comment>
<evidence type="ECO:0000313" key="3">
    <source>
        <dbReference type="Proteomes" id="UP000254101"/>
    </source>
</evidence>
<dbReference type="RefSeq" id="WP_115492063.1">
    <property type="nucleotide sequence ID" value="NZ_JACHWW010000001.1"/>
</dbReference>
<dbReference type="Gene3D" id="3.20.20.450">
    <property type="entry name" value="EAL domain"/>
    <property type="match status" value="1"/>
</dbReference>
<dbReference type="EMBL" id="QRBB01000001">
    <property type="protein sequence ID" value="RDS78640.1"/>
    <property type="molecule type" value="Genomic_DNA"/>
</dbReference>
<dbReference type="SMART" id="SM00052">
    <property type="entry name" value="EAL"/>
    <property type="match status" value="1"/>
</dbReference>
<dbReference type="InterPro" id="IPR035919">
    <property type="entry name" value="EAL_sf"/>
</dbReference>
<proteinExistence type="predicted"/>